<evidence type="ECO:0000313" key="2">
    <source>
        <dbReference type="EMBL" id="KAK3297414.1"/>
    </source>
</evidence>
<accession>A0AAE0HIV5</accession>
<feature type="region of interest" description="Disordered" evidence="1">
    <location>
        <begin position="121"/>
        <end position="142"/>
    </location>
</feature>
<feature type="region of interest" description="Disordered" evidence="1">
    <location>
        <begin position="1"/>
        <end position="26"/>
    </location>
</feature>
<organism evidence="2 3">
    <name type="scientific">Chaetomium fimeti</name>
    <dbReference type="NCBI Taxonomy" id="1854472"/>
    <lineage>
        <taxon>Eukaryota</taxon>
        <taxon>Fungi</taxon>
        <taxon>Dikarya</taxon>
        <taxon>Ascomycota</taxon>
        <taxon>Pezizomycotina</taxon>
        <taxon>Sordariomycetes</taxon>
        <taxon>Sordariomycetidae</taxon>
        <taxon>Sordariales</taxon>
        <taxon>Chaetomiaceae</taxon>
        <taxon>Chaetomium</taxon>
    </lineage>
</organism>
<comment type="caution">
    <text evidence="2">The sequence shown here is derived from an EMBL/GenBank/DDBJ whole genome shotgun (WGS) entry which is preliminary data.</text>
</comment>
<dbReference type="EMBL" id="JAUEPN010000003">
    <property type="protein sequence ID" value="KAK3297414.1"/>
    <property type="molecule type" value="Genomic_DNA"/>
</dbReference>
<keyword evidence="3" id="KW-1185">Reference proteome</keyword>
<dbReference type="Proteomes" id="UP001278766">
    <property type="component" value="Unassembled WGS sequence"/>
</dbReference>
<dbReference type="RefSeq" id="XP_062660928.1">
    <property type="nucleotide sequence ID" value="XM_062798006.1"/>
</dbReference>
<evidence type="ECO:0000313" key="3">
    <source>
        <dbReference type="Proteomes" id="UP001278766"/>
    </source>
</evidence>
<protein>
    <recommendedName>
        <fullName evidence="4">C2H2-type domain-containing protein</fullName>
    </recommendedName>
</protein>
<feature type="region of interest" description="Disordered" evidence="1">
    <location>
        <begin position="148"/>
        <end position="167"/>
    </location>
</feature>
<name>A0AAE0HIV5_9PEZI</name>
<evidence type="ECO:0000256" key="1">
    <source>
        <dbReference type="SAM" id="MobiDB-lite"/>
    </source>
</evidence>
<gene>
    <name evidence="2" type="ORF">B0H64DRAFT_123872</name>
</gene>
<dbReference type="PANTHER" id="PTHR38166:SF1">
    <property type="entry name" value="C2H2-TYPE DOMAIN-CONTAINING PROTEIN"/>
    <property type="match status" value="1"/>
</dbReference>
<dbReference type="GeneID" id="87834954"/>
<feature type="compositionally biased region" description="Basic and acidic residues" evidence="1">
    <location>
        <begin position="129"/>
        <end position="142"/>
    </location>
</feature>
<dbReference type="PANTHER" id="PTHR38166">
    <property type="entry name" value="C2H2-TYPE DOMAIN-CONTAINING PROTEIN-RELATED"/>
    <property type="match status" value="1"/>
</dbReference>
<dbReference type="AlphaFoldDB" id="A0AAE0HIV5"/>
<sequence>MHNQSQIPGTTALHGSTFGADYELMPCPPPDRGRRLSCPTGPNLPSNYNMSVSGPDLTTSHHYTPVGRSVAPAMSPSWDMCGFPSSYAATRDEAAGATASSLGSAASVGGLRYAQIREHVNDGDSSELGSEHGNGRRSQDTEDRYYLHSDDEQGEDGGRTANGPLNCPYRKRNKERFNIRDHVKCTNPFKEFAHLKSHIKTCHKRQRPLIQHEGQVEGDVEDGITEDIDNLLVARKNRHKVSNWEVLWKTLFPLDTKVPSPGMHGLPTLPRIRG</sequence>
<proteinExistence type="predicted"/>
<evidence type="ECO:0008006" key="4">
    <source>
        <dbReference type="Google" id="ProtNLM"/>
    </source>
</evidence>
<reference evidence="2" key="2">
    <citation type="submission" date="2023-06" db="EMBL/GenBank/DDBJ databases">
        <authorList>
            <consortium name="Lawrence Berkeley National Laboratory"/>
            <person name="Haridas S."/>
            <person name="Hensen N."/>
            <person name="Bonometti L."/>
            <person name="Westerberg I."/>
            <person name="Brannstrom I.O."/>
            <person name="Guillou S."/>
            <person name="Cros-Aarteil S."/>
            <person name="Calhoun S."/>
            <person name="Kuo A."/>
            <person name="Mondo S."/>
            <person name="Pangilinan J."/>
            <person name="Riley R."/>
            <person name="Labutti K."/>
            <person name="Andreopoulos B."/>
            <person name="Lipzen A."/>
            <person name="Chen C."/>
            <person name="Yanf M."/>
            <person name="Daum C."/>
            <person name="Ng V."/>
            <person name="Clum A."/>
            <person name="Steindorff A."/>
            <person name="Ohm R."/>
            <person name="Martin F."/>
            <person name="Silar P."/>
            <person name="Natvig D."/>
            <person name="Lalanne C."/>
            <person name="Gautier V."/>
            <person name="Ament-Velasquez S.L."/>
            <person name="Kruys A."/>
            <person name="Hutchinson M.I."/>
            <person name="Powell A.J."/>
            <person name="Barry K."/>
            <person name="Miller A.N."/>
            <person name="Grigoriev I.V."/>
            <person name="Debuchy R."/>
            <person name="Gladieux P."/>
            <person name="Thoren M.H."/>
            <person name="Johannesson H."/>
        </authorList>
    </citation>
    <scope>NUCLEOTIDE SEQUENCE</scope>
    <source>
        <strain evidence="2">CBS 168.71</strain>
    </source>
</reference>
<reference evidence="2" key="1">
    <citation type="journal article" date="2023" name="Mol. Phylogenet. Evol.">
        <title>Genome-scale phylogeny and comparative genomics of the fungal order Sordariales.</title>
        <authorList>
            <person name="Hensen N."/>
            <person name="Bonometti L."/>
            <person name="Westerberg I."/>
            <person name="Brannstrom I.O."/>
            <person name="Guillou S."/>
            <person name="Cros-Aarteil S."/>
            <person name="Calhoun S."/>
            <person name="Haridas S."/>
            <person name="Kuo A."/>
            <person name="Mondo S."/>
            <person name="Pangilinan J."/>
            <person name="Riley R."/>
            <person name="LaButti K."/>
            <person name="Andreopoulos B."/>
            <person name="Lipzen A."/>
            <person name="Chen C."/>
            <person name="Yan M."/>
            <person name="Daum C."/>
            <person name="Ng V."/>
            <person name="Clum A."/>
            <person name="Steindorff A."/>
            <person name="Ohm R.A."/>
            <person name="Martin F."/>
            <person name="Silar P."/>
            <person name="Natvig D.O."/>
            <person name="Lalanne C."/>
            <person name="Gautier V."/>
            <person name="Ament-Velasquez S.L."/>
            <person name="Kruys A."/>
            <person name="Hutchinson M.I."/>
            <person name="Powell A.J."/>
            <person name="Barry K."/>
            <person name="Miller A.N."/>
            <person name="Grigoriev I.V."/>
            <person name="Debuchy R."/>
            <person name="Gladieux P."/>
            <person name="Hiltunen Thoren M."/>
            <person name="Johannesson H."/>
        </authorList>
    </citation>
    <scope>NUCLEOTIDE SEQUENCE</scope>
    <source>
        <strain evidence="2">CBS 168.71</strain>
    </source>
</reference>